<protein>
    <recommendedName>
        <fullName evidence="5">Type II secretion system protein GspC N-terminal domain-containing protein</fullName>
    </recommendedName>
</protein>
<evidence type="ECO:0000313" key="3">
    <source>
        <dbReference type="EMBL" id="GLC24165.1"/>
    </source>
</evidence>
<dbReference type="AlphaFoldDB" id="A0AA37QD74"/>
<dbReference type="Proteomes" id="UP001161325">
    <property type="component" value="Unassembled WGS sequence"/>
</dbReference>
<evidence type="ECO:0000313" key="4">
    <source>
        <dbReference type="Proteomes" id="UP001161325"/>
    </source>
</evidence>
<keyword evidence="2" id="KW-1133">Transmembrane helix</keyword>
<sequence length="213" mass="21895">MAPRRLADALSVAALAIGAIGAALWLWPARVDVAPLRPVLASAPATGAGAEPPDPARALRVAESNPFAPTRTAPRARWVPPDALGPMADVTISQAPPPGLLPDPSVDVPGTLPALEPPTPAPAAVGEEAPRDAAREATARARDRKVPALFGTVIGADGARALLRLDARVPGAQLYAEGAQAGGWRVQRVEADRVTLVGHGRTVTLRMPRPGVP</sequence>
<keyword evidence="2" id="KW-0812">Transmembrane</keyword>
<feature type="region of interest" description="Disordered" evidence="1">
    <location>
        <begin position="96"/>
        <end position="141"/>
    </location>
</feature>
<keyword evidence="2" id="KW-0472">Membrane</keyword>
<evidence type="ECO:0008006" key="5">
    <source>
        <dbReference type="Google" id="ProtNLM"/>
    </source>
</evidence>
<dbReference type="EMBL" id="BRXS01000001">
    <property type="protein sequence ID" value="GLC24165.1"/>
    <property type="molecule type" value="Genomic_DNA"/>
</dbReference>
<name>A0AA37QD74_9BACT</name>
<gene>
    <name evidence="3" type="ORF">rosag_06780</name>
</gene>
<organism evidence="3 4">
    <name type="scientific">Roseisolibacter agri</name>
    <dbReference type="NCBI Taxonomy" id="2014610"/>
    <lineage>
        <taxon>Bacteria</taxon>
        <taxon>Pseudomonadati</taxon>
        <taxon>Gemmatimonadota</taxon>
        <taxon>Gemmatimonadia</taxon>
        <taxon>Gemmatimonadales</taxon>
        <taxon>Gemmatimonadaceae</taxon>
        <taxon>Roseisolibacter</taxon>
    </lineage>
</organism>
<evidence type="ECO:0000256" key="2">
    <source>
        <dbReference type="SAM" id="Phobius"/>
    </source>
</evidence>
<dbReference type="RefSeq" id="WP_284348613.1">
    <property type="nucleotide sequence ID" value="NZ_BRXS01000001.1"/>
</dbReference>
<reference evidence="3" key="1">
    <citation type="submission" date="2022-08" db="EMBL/GenBank/DDBJ databases">
        <title>Draft genome sequencing of Roseisolibacter agri AW1220.</title>
        <authorList>
            <person name="Tobiishi Y."/>
            <person name="Tonouchi A."/>
        </authorList>
    </citation>
    <scope>NUCLEOTIDE SEQUENCE</scope>
    <source>
        <strain evidence="3">AW1220</strain>
    </source>
</reference>
<proteinExistence type="predicted"/>
<feature type="compositionally biased region" description="Basic and acidic residues" evidence="1">
    <location>
        <begin position="128"/>
        <end position="141"/>
    </location>
</feature>
<accession>A0AA37QD74</accession>
<evidence type="ECO:0000256" key="1">
    <source>
        <dbReference type="SAM" id="MobiDB-lite"/>
    </source>
</evidence>
<comment type="caution">
    <text evidence="3">The sequence shown here is derived from an EMBL/GenBank/DDBJ whole genome shotgun (WGS) entry which is preliminary data.</text>
</comment>
<keyword evidence="4" id="KW-1185">Reference proteome</keyword>
<feature type="transmembrane region" description="Helical" evidence="2">
    <location>
        <begin position="7"/>
        <end position="27"/>
    </location>
</feature>